<dbReference type="Proteomes" id="UP000737018">
    <property type="component" value="Unassembled WGS sequence"/>
</dbReference>
<gene>
    <name evidence="1" type="ORF">CMV_021236</name>
</gene>
<sequence>MRNQDKPSYATHHDWYSSQLQSDSSLLYTHTVSYHGFVASFDSDRADSHTTRARKFLDLNTEFNSHTTQVLNQASNSQPPFPKPIWLPQLHPLDNPSGTNTSPPSMPVATFATIHSSPPSQATIILIACHQSHLPTMIDATTIILVFLLHCYQPSPTIKRLATRPNTTLSSLPLPFTTHHCNCHSTT</sequence>
<organism evidence="1 2">
    <name type="scientific">Castanea mollissima</name>
    <name type="common">Chinese chestnut</name>
    <dbReference type="NCBI Taxonomy" id="60419"/>
    <lineage>
        <taxon>Eukaryota</taxon>
        <taxon>Viridiplantae</taxon>
        <taxon>Streptophyta</taxon>
        <taxon>Embryophyta</taxon>
        <taxon>Tracheophyta</taxon>
        <taxon>Spermatophyta</taxon>
        <taxon>Magnoliopsida</taxon>
        <taxon>eudicotyledons</taxon>
        <taxon>Gunneridae</taxon>
        <taxon>Pentapetalae</taxon>
        <taxon>rosids</taxon>
        <taxon>fabids</taxon>
        <taxon>Fagales</taxon>
        <taxon>Fagaceae</taxon>
        <taxon>Castanea</taxon>
    </lineage>
</organism>
<dbReference type="AlphaFoldDB" id="A0A8J4VLV1"/>
<comment type="caution">
    <text evidence="1">The sequence shown here is derived from an EMBL/GenBank/DDBJ whole genome shotgun (WGS) entry which is preliminary data.</text>
</comment>
<evidence type="ECO:0000313" key="1">
    <source>
        <dbReference type="EMBL" id="KAF3953306.1"/>
    </source>
</evidence>
<name>A0A8J4VLV1_9ROSI</name>
<protein>
    <submittedName>
        <fullName evidence="1">Uncharacterized protein</fullName>
    </submittedName>
</protein>
<reference evidence="1" key="1">
    <citation type="submission" date="2020-03" db="EMBL/GenBank/DDBJ databases">
        <title>Castanea mollissima Vanexum genome sequencing.</title>
        <authorList>
            <person name="Staton M."/>
        </authorList>
    </citation>
    <scope>NUCLEOTIDE SEQUENCE</scope>
    <source>
        <tissue evidence="1">Leaf</tissue>
    </source>
</reference>
<accession>A0A8J4VLV1</accession>
<keyword evidence="2" id="KW-1185">Reference proteome</keyword>
<dbReference type="EMBL" id="JRKL02004135">
    <property type="protein sequence ID" value="KAF3953306.1"/>
    <property type="molecule type" value="Genomic_DNA"/>
</dbReference>
<proteinExistence type="predicted"/>
<evidence type="ECO:0000313" key="2">
    <source>
        <dbReference type="Proteomes" id="UP000737018"/>
    </source>
</evidence>